<keyword evidence="6 7" id="KW-0472">Membrane</keyword>
<keyword evidence="3" id="KW-1003">Cell membrane</keyword>
<evidence type="ECO:0000256" key="5">
    <source>
        <dbReference type="ARBA" id="ARBA00022989"/>
    </source>
</evidence>
<dbReference type="InterPro" id="IPR011657">
    <property type="entry name" value="CNT_C_dom"/>
</dbReference>
<protein>
    <recommendedName>
        <fullName evidence="13">Solute carrier family 28 member 3</fullName>
    </recommendedName>
</protein>
<feature type="transmembrane region" description="Helical" evidence="7">
    <location>
        <begin position="130"/>
        <end position="148"/>
    </location>
</feature>
<keyword evidence="12" id="KW-1185">Reference proteome</keyword>
<dbReference type="InterPro" id="IPR002668">
    <property type="entry name" value="CNT_N_dom"/>
</dbReference>
<keyword evidence="5 7" id="KW-1133">Transmembrane helix</keyword>
<feature type="transmembrane region" description="Helical" evidence="7">
    <location>
        <begin position="468"/>
        <end position="491"/>
    </location>
</feature>
<evidence type="ECO:0000259" key="10">
    <source>
        <dbReference type="Pfam" id="PF07670"/>
    </source>
</evidence>
<evidence type="ECO:0000256" key="7">
    <source>
        <dbReference type="SAM" id="Phobius"/>
    </source>
</evidence>
<feature type="transmembrane region" description="Helical" evidence="7">
    <location>
        <begin position="599"/>
        <end position="618"/>
    </location>
</feature>
<feature type="domain" description="Concentrative nucleoside transporter C-terminal" evidence="9">
    <location>
        <begin position="467"/>
        <end position="654"/>
    </location>
</feature>
<gene>
    <name evidence="11" type="ORF">BaRGS_00024185</name>
</gene>
<dbReference type="Pfam" id="PF07662">
    <property type="entry name" value="Nucleos_tra2_C"/>
    <property type="match status" value="1"/>
</dbReference>
<dbReference type="InterPro" id="IPR011642">
    <property type="entry name" value="Gate_dom"/>
</dbReference>
<feature type="transmembrane region" description="Helical" evidence="7">
    <location>
        <begin position="503"/>
        <end position="522"/>
    </location>
</feature>
<feature type="transmembrane region" description="Helical" evidence="7">
    <location>
        <begin position="269"/>
        <end position="289"/>
    </location>
</feature>
<reference evidence="11 12" key="1">
    <citation type="journal article" date="2023" name="Sci. Data">
        <title>Genome assembly of the Korean intertidal mud-creeper Batillaria attramentaria.</title>
        <authorList>
            <person name="Patra A.K."/>
            <person name="Ho P.T."/>
            <person name="Jun S."/>
            <person name="Lee S.J."/>
            <person name="Kim Y."/>
            <person name="Won Y.J."/>
        </authorList>
    </citation>
    <scope>NUCLEOTIDE SEQUENCE [LARGE SCALE GENOMIC DNA]</scope>
    <source>
        <strain evidence="11">Wonlab-2016</strain>
    </source>
</reference>
<dbReference type="EMBL" id="JACVVK020000208">
    <property type="protein sequence ID" value="KAK7484553.1"/>
    <property type="molecule type" value="Genomic_DNA"/>
</dbReference>
<comment type="caution">
    <text evidence="11">The sequence shown here is derived from an EMBL/GenBank/DDBJ whole genome shotgun (WGS) entry which is preliminary data.</text>
</comment>
<feature type="transmembrane region" description="Helical" evidence="7">
    <location>
        <begin position="213"/>
        <end position="232"/>
    </location>
</feature>
<proteinExistence type="inferred from homology"/>
<keyword evidence="4 7" id="KW-0812">Transmembrane</keyword>
<evidence type="ECO:0008006" key="13">
    <source>
        <dbReference type="Google" id="ProtNLM"/>
    </source>
</evidence>
<feature type="transmembrane region" description="Helical" evidence="7">
    <location>
        <begin position="325"/>
        <end position="346"/>
    </location>
</feature>
<accession>A0ABD0KBS4</accession>
<evidence type="ECO:0000256" key="4">
    <source>
        <dbReference type="ARBA" id="ARBA00022692"/>
    </source>
</evidence>
<comment type="similarity">
    <text evidence="2">Belongs to the concentrative nucleoside transporter (CNT) (TC 2.A.41) family.</text>
</comment>
<evidence type="ECO:0000313" key="12">
    <source>
        <dbReference type="Proteomes" id="UP001519460"/>
    </source>
</evidence>
<dbReference type="InterPro" id="IPR008276">
    <property type="entry name" value="C_nuclsd_transpt"/>
</dbReference>
<feature type="transmembrane region" description="Helical" evidence="7">
    <location>
        <begin position="160"/>
        <end position="179"/>
    </location>
</feature>
<dbReference type="Pfam" id="PF07670">
    <property type="entry name" value="Gate"/>
    <property type="match status" value="1"/>
</dbReference>
<organism evidence="11 12">
    <name type="scientific">Batillaria attramentaria</name>
    <dbReference type="NCBI Taxonomy" id="370345"/>
    <lineage>
        <taxon>Eukaryota</taxon>
        <taxon>Metazoa</taxon>
        <taxon>Spiralia</taxon>
        <taxon>Lophotrochozoa</taxon>
        <taxon>Mollusca</taxon>
        <taxon>Gastropoda</taxon>
        <taxon>Caenogastropoda</taxon>
        <taxon>Sorbeoconcha</taxon>
        <taxon>Cerithioidea</taxon>
        <taxon>Batillariidae</taxon>
        <taxon>Batillaria</taxon>
    </lineage>
</organism>
<comment type="subcellular location">
    <subcellularLocation>
        <location evidence="1">Cell membrane</location>
        <topology evidence="1">Multi-pass membrane protein</topology>
    </subcellularLocation>
</comment>
<name>A0ABD0KBS4_9CAEN</name>
<feature type="domain" description="Nucleoside transporter/FeoB GTPase Gate" evidence="10">
    <location>
        <begin position="327"/>
        <end position="423"/>
    </location>
</feature>
<feature type="transmembrane region" description="Helical" evidence="7">
    <location>
        <begin position="238"/>
        <end position="257"/>
    </location>
</feature>
<sequence>MEDSATQNAFDSTELELGDPATLEVAGWADTQGVRTKLEPEPRVFLPKLKLVKAELMASYVSQCKMGIAGFTRLDHLNATEKNPSQDEESLPRKGNSNSGCSCRNETVCFPLIALRGCLGRTFNNSKRPILVCVKYLCYALFLVYVGFSLKHEFGSEASVRLLVCTLAVVLGLVCRRVCAWCTATNGKRTTPGGGCRECCRPCRVFYTRHSTFINGSLVALVLAGIVYFLVVDVALRRPASLVSAAGIAVLVVLTFLGSHAPKQVRWRTVGWGLLLQFIFALLVLRTTWGRAAFKWLAARMTEYMNYTDSGAAFVFGPSFRDHFFAFRVMSTIIFFSASISILYYFGVMQVVIKAVSKVMQVTMGTGAMETLHAAINIFCGWAESLMVVRPFLESMTLPELHAVMTNGFATVAGSTIAAYISYGVPANHLISASFMSAPAALALSKISFPSDCRARKRVKVDDIPRHILVTVIAFISLLAFVNATLEWFGARIGLVPPDYPPLSFQLICSYLMWPVAFLLGVRMPDCRVVARLIGIKIFVNEFVAYADLGTVRANRLALENHVMNNGTWRFLGVGDDVELLGTNTTLLGGVISPRSETLATYALCGFSDLVALGMMTAALSTVAPSRRPHVLQVAPRALITGITACLLTAAMAGLLVEE</sequence>
<dbReference type="GO" id="GO:0005886">
    <property type="term" value="C:plasma membrane"/>
    <property type="evidence" value="ECO:0007669"/>
    <property type="project" value="UniProtKB-SubCell"/>
</dbReference>
<feature type="transmembrane region" description="Helical" evidence="7">
    <location>
        <begin position="404"/>
        <end position="423"/>
    </location>
</feature>
<dbReference type="PANTHER" id="PTHR10590">
    <property type="entry name" value="SODIUM/NUCLEOSIDE COTRANSPORTER"/>
    <property type="match status" value="1"/>
</dbReference>
<evidence type="ECO:0000256" key="6">
    <source>
        <dbReference type="ARBA" id="ARBA00023136"/>
    </source>
</evidence>
<evidence type="ECO:0000259" key="8">
    <source>
        <dbReference type="Pfam" id="PF01773"/>
    </source>
</evidence>
<feature type="transmembrane region" description="Helical" evidence="7">
    <location>
        <begin position="638"/>
        <end position="657"/>
    </location>
</feature>
<evidence type="ECO:0000256" key="3">
    <source>
        <dbReference type="ARBA" id="ARBA00022475"/>
    </source>
</evidence>
<evidence type="ECO:0000256" key="2">
    <source>
        <dbReference type="ARBA" id="ARBA00009033"/>
    </source>
</evidence>
<evidence type="ECO:0000259" key="9">
    <source>
        <dbReference type="Pfam" id="PF07662"/>
    </source>
</evidence>
<dbReference type="AlphaFoldDB" id="A0ABD0KBS4"/>
<dbReference type="PANTHER" id="PTHR10590:SF4">
    <property type="entry name" value="SOLUTE CARRIER FAMILY 28 MEMBER 3"/>
    <property type="match status" value="1"/>
</dbReference>
<dbReference type="Pfam" id="PF01773">
    <property type="entry name" value="Nucleos_tra2_N"/>
    <property type="match status" value="1"/>
</dbReference>
<dbReference type="Proteomes" id="UP001519460">
    <property type="component" value="Unassembled WGS sequence"/>
</dbReference>
<feature type="domain" description="Concentrative nucleoside transporter N-terminal" evidence="8">
    <location>
        <begin position="246"/>
        <end position="318"/>
    </location>
</feature>
<evidence type="ECO:0000256" key="1">
    <source>
        <dbReference type="ARBA" id="ARBA00004651"/>
    </source>
</evidence>
<evidence type="ECO:0000313" key="11">
    <source>
        <dbReference type="EMBL" id="KAK7484553.1"/>
    </source>
</evidence>